<keyword evidence="5" id="KW-0560">Oxidoreductase</keyword>
<comment type="similarity">
    <text evidence="2">Belongs to the cytochrome P450 family.</text>
</comment>
<protein>
    <recommendedName>
        <fullName evidence="11">Cytochrome P450 305a1</fullName>
    </recommendedName>
</protein>
<evidence type="ECO:0000256" key="7">
    <source>
        <dbReference type="ARBA" id="ARBA00023033"/>
    </source>
</evidence>
<dbReference type="Proteomes" id="UP001153148">
    <property type="component" value="Unassembled WGS sequence"/>
</dbReference>
<evidence type="ECO:0000256" key="1">
    <source>
        <dbReference type="ARBA" id="ARBA00001971"/>
    </source>
</evidence>
<organism evidence="9 10">
    <name type="scientific">Timema podura</name>
    <name type="common">Walking stick</name>
    <dbReference type="NCBI Taxonomy" id="61482"/>
    <lineage>
        <taxon>Eukaryota</taxon>
        <taxon>Metazoa</taxon>
        <taxon>Ecdysozoa</taxon>
        <taxon>Arthropoda</taxon>
        <taxon>Hexapoda</taxon>
        <taxon>Insecta</taxon>
        <taxon>Pterygota</taxon>
        <taxon>Neoptera</taxon>
        <taxon>Polyneoptera</taxon>
        <taxon>Phasmatodea</taxon>
        <taxon>Timematodea</taxon>
        <taxon>Timematoidea</taxon>
        <taxon>Timematidae</taxon>
        <taxon>Timema</taxon>
    </lineage>
</organism>
<evidence type="ECO:0000313" key="9">
    <source>
        <dbReference type="EMBL" id="CAG2066881.1"/>
    </source>
</evidence>
<dbReference type="InterPro" id="IPR001128">
    <property type="entry name" value="Cyt_P450"/>
</dbReference>
<comment type="cofactor">
    <cofactor evidence="1">
        <name>heme</name>
        <dbReference type="ChEBI" id="CHEBI:30413"/>
    </cofactor>
</comment>
<dbReference type="Pfam" id="PF00067">
    <property type="entry name" value="p450"/>
    <property type="match status" value="2"/>
</dbReference>
<dbReference type="PANTHER" id="PTHR24300:SF376">
    <property type="entry name" value="CYTOCHROME P450 15A1"/>
    <property type="match status" value="1"/>
</dbReference>
<evidence type="ECO:0000313" key="10">
    <source>
        <dbReference type="Proteomes" id="UP001153148"/>
    </source>
</evidence>
<evidence type="ECO:0000256" key="2">
    <source>
        <dbReference type="ARBA" id="ARBA00010617"/>
    </source>
</evidence>
<dbReference type="EMBL" id="CAJPIN010060143">
    <property type="protein sequence ID" value="CAG2066881.1"/>
    <property type="molecule type" value="Genomic_DNA"/>
</dbReference>
<keyword evidence="10" id="KW-1185">Reference proteome</keyword>
<comment type="caution">
    <text evidence="9">The sequence shown here is derived from an EMBL/GenBank/DDBJ whole genome shotgun (WGS) entry which is preliminary data.</text>
</comment>
<feature type="signal peptide" evidence="8">
    <location>
        <begin position="1"/>
        <end position="16"/>
    </location>
</feature>
<evidence type="ECO:0000256" key="8">
    <source>
        <dbReference type="SAM" id="SignalP"/>
    </source>
</evidence>
<dbReference type="InterPro" id="IPR050182">
    <property type="entry name" value="Cytochrome_P450_fam2"/>
</dbReference>
<evidence type="ECO:0000256" key="4">
    <source>
        <dbReference type="ARBA" id="ARBA00022723"/>
    </source>
</evidence>
<reference evidence="9" key="1">
    <citation type="submission" date="2021-03" db="EMBL/GenBank/DDBJ databases">
        <authorList>
            <person name="Tran Van P."/>
        </authorList>
    </citation>
    <scope>NUCLEOTIDE SEQUENCE</scope>
</reference>
<evidence type="ECO:0000256" key="5">
    <source>
        <dbReference type="ARBA" id="ARBA00023002"/>
    </source>
</evidence>
<evidence type="ECO:0008006" key="11">
    <source>
        <dbReference type="Google" id="ProtNLM"/>
    </source>
</evidence>
<accession>A0ABN7PGI1</accession>
<feature type="chain" id="PRO_5045987719" description="Cytochrome P450 305a1" evidence="8">
    <location>
        <begin position="17"/>
        <end position="316"/>
    </location>
</feature>
<dbReference type="SUPFAM" id="SSF48264">
    <property type="entry name" value="Cytochrome P450"/>
    <property type="match status" value="1"/>
</dbReference>
<evidence type="ECO:0000256" key="6">
    <source>
        <dbReference type="ARBA" id="ARBA00023004"/>
    </source>
</evidence>
<keyword evidence="6" id="KW-0408">Iron</keyword>
<sequence length="316" mass="36694">MWLAAILFLCILGLLAYLDTRKPRNFPPGPQWLPVLGSALAVHRLRKRTGYLYEATAELARQYGPVVGLKVGKDRTVVLCGYDGIKDMLSREEFDGRPQGPFYETRTWGIRRVILIITISHCSSSYDINQISFLEKHYISTCYYRLLLHSFDHFLQVILLTDAEFWQEQRRFVLRHLREFGFGRRTMGELIEAEAGQMVRMFREKLRDSPGPGAVVSMHDVFGVYVLNTLWSMMAGIRYSPDDLELKKLQCLLTELFTKIDMVGCMFSHFPVLRFLAPELSGYKQFLYIHQKLWEFLKVSPQSFILSLKCDTCDHV</sequence>
<gene>
    <name evidence="9" type="ORF">TPAB3V08_LOCUS13824</name>
</gene>
<name>A0ABN7PGI1_TIMPD</name>
<keyword evidence="8" id="KW-0732">Signal</keyword>
<keyword evidence="3" id="KW-0349">Heme</keyword>
<proteinExistence type="inferred from homology"/>
<keyword evidence="4" id="KW-0479">Metal-binding</keyword>
<dbReference type="InterPro" id="IPR036396">
    <property type="entry name" value="Cyt_P450_sf"/>
</dbReference>
<evidence type="ECO:0000256" key="3">
    <source>
        <dbReference type="ARBA" id="ARBA00022617"/>
    </source>
</evidence>
<keyword evidence="7" id="KW-0503">Monooxygenase</keyword>
<dbReference type="PANTHER" id="PTHR24300">
    <property type="entry name" value="CYTOCHROME P450 508A4-RELATED"/>
    <property type="match status" value="1"/>
</dbReference>
<dbReference type="Gene3D" id="1.10.630.10">
    <property type="entry name" value="Cytochrome P450"/>
    <property type="match status" value="1"/>
</dbReference>